<feature type="transmembrane region" description="Helical" evidence="1">
    <location>
        <begin position="293"/>
        <end position="317"/>
    </location>
</feature>
<evidence type="ECO:0000313" key="3">
    <source>
        <dbReference type="Proteomes" id="UP000786811"/>
    </source>
</evidence>
<dbReference type="Proteomes" id="UP000786811">
    <property type="component" value="Unassembled WGS sequence"/>
</dbReference>
<organism evidence="2 3">
    <name type="scientific">Cotesia congregata</name>
    <name type="common">Parasitoid wasp</name>
    <name type="synonym">Apanteles congregatus</name>
    <dbReference type="NCBI Taxonomy" id="51543"/>
    <lineage>
        <taxon>Eukaryota</taxon>
        <taxon>Metazoa</taxon>
        <taxon>Ecdysozoa</taxon>
        <taxon>Arthropoda</taxon>
        <taxon>Hexapoda</taxon>
        <taxon>Insecta</taxon>
        <taxon>Pterygota</taxon>
        <taxon>Neoptera</taxon>
        <taxon>Endopterygota</taxon>
        <taxon>Hymenoptera</taxon>
        <taxon>Apocrita</taxon>
        <taxon>Ichneumonoidea</taxon>
        <taxon>Braconidae</taxon>
        <taxon>Microgastrinae</taxon>
        <taxon>Cotesia</taxon>
    </lineage>
</organism>
<feature type="transmembrane region" description="Helical" evidence="1">
    <location>
        <begin position="171"/>
        <end position="195"/>
    </location>
</feature>
<comment type="caution">
    <text evidence="2">The sequence shown here is derived from an EMBL/GenBank/DDBJ whole genome shotgun (WGS) entry which is preliminary data.</text>
</comment>
<keyword evidence="1" id="KW-1133">Transmembrane helix</keyword>
<reference evidence="2" key="1">
    <citation type="submission" date="2021-04" db="EMBL/GenBank/DDBJ databases">
        <authorList>
            <person name="Chebbi M.A.C M."/>
        </authorList>
    </citation>
    <scope>NUCLEOTIDE SEQUENCE</scope>
</reference>
<dbReference type="AlphaFoldDB" id="A0A8J2H500"/>
<feature type="transmembrane region" description="Helical" evidence="1">
    <location>
        <begin position="124"/>
        <end position="150"/>
    </location>
</feature>
<keyword evidence="1" id="KW-0472">Membrane</keyword>
<dbReference type="EMBL" id="CAJNRD030001114">
    <property type="protein sequence ID" value="CAG5073557.1"/>
    <property type="molecule type" value="Genomic_DNA"/>
</dbReference>
<protein>
    <submittedName>
        <fullName evidence="2">Uncharacterized protein</fullName>
    </submittedName>
</protein>
<dbReference type="OrthoDB" id="10357124at2759"/>
<accession>A0A8J2H500</accession>
<keyword evidence="3" id="KW-1185">Reference proteome</keyword>
<evidence type="ECO:0000256" key="1">
    <source>
        <dbReference type="SAM" id="Phobius"/>
    </source>
</evidence>
<gene>
    <name evidence="2" type="ORF">HICCMSTLAB_LOCUS495</name>
</gene>
<evidence type="ECO:0000313" key="2">
    <source>
        <dbReference type="EMBL" id="CAG5073557.1"/>
    </source>
</evidence>
<keyword evidence="1" id="KW-0812">Transmembrane</keyword>
<proteinExistence type="predicted"/>
<sequence>MYKEAIICIIGTFCILQIVDSHAEIASNSFDSKNEAQDIKDIVYPESHGESKFCFQPSRIADNSSMPFVELKIDSFPPFSRSKKSSGIVAKERFFLFVVEPSYLKYAREELRLIKIGLNFCDSYLGPFLVIIAMVAIFIFYGVSNLYSFYKWKSINKTLQNLPKESHKEKIKLVIKLLLVLVGSILLSFLLYRLFNLPTEDNDLFYEQKVRFDLDQESKLCLTPQQFAEKLATTLSEKKINGTTKFNQADKLVQDFHQEEQHILIIRQRDSIYIIDDNFWHRRGVHSFFCKGYVLLLFLSVFPIIMVIIIILLIYFIKLLVKWTYVLLDRVSDMKKELGSEVIVTPVLTLESNLKGSVTSESCTEKKCL</sequence>
<name>A0A8J2H500_COTCN</name>